<dbReference type="Gene3D" id="3.30.110.40">
    <property type="entry name" value="TusA-like domain"/>
    <property type="match status" value="1"/>
</dbReference>
<dbReference type="InterPro" id="IPR036868">
    <property type="entry name" value="TusA-like_sf"/>
</dbReference>
<reference evidence="1 2" key="1">
    <citation type="submission" date="2017-02" db="EMBL/GenBank/DDBJ databases">
        <title>Arcobacter caeni sp. nov, a new Arcobacter species isolated from reclaimed water.</title>
        <authorList>
            <person name="Figueras M.J."/>
            <person name="Perez-Cataluna A."/>
            <person name="Salas-Masso N."/>
        </authorList>
    </citation>
    <scope>NUCLEOTIDE SEQUENCE [LARGE SCALE GENOMIC DNA]</scope>
    <source>
        <strain evidence="1 2">RW17-10</strain>
    </source>
</reference>
<accession>A0A363CZC5</accession>
<gene>
    <name evidence="1" type="ORF">B0174_06185</name>
</gene>
<dbReference type="InterPro" id="IPR032424">
    <property type="entry name" value="NADH-UOR_E"/>
</dbReference>
<evidence type="ECO:0008006" key="3">
    <source>
        <dbReference type="Google" id="ProtNLM"/>
    </source>
</evidence>
<protein>
    <recommendedName>
        <fullName evidence="3">NADH oxidoreductase</fullName>
    </recommendedName>
</protein>
<dbReference type="Pfam" id="PF16514">
    <property type="entry name" value="NADH-UOR_E"/>
    <property type="match status" value="1"/>
</dbReference>
<comment type="caution">
    <text evidence="1">The sequence shown here is derived from an EMBL/GenBank/DDBJ whole genome shotgun (WGS) entry which is preliminary data.</text>
</comment>
<organism evidence="1 2">
    <name type="scientific">Arcobacter caeni</name>
    <dbReference type="NCBI Taxonomy" id="1912877"/>
    <lineage>
        <taxon>Bacteria</taxon>
        <taxon>Pseudomonadati</taxon>
        <taxon>Campylobacterota</taxon>
        <taxon>Epsilonproteobacteria</taxon>
        <taxon>Campylobacterales</taxon>
        <taxon>Arcobacteraceae</taxon>
        <taxon>Arcobacter</taxon>
    </lineage>
</organism>
<dbReference type="AlphaFoldDB" id="A0A363CZC5"/>
<evidence type="ECO:0000313" key="1">
    <source>
        <dbReference type="EMBL" id="PUE64435.1"/>
    </source>
</evidence>
<keyword evidence="2" id="KW-1185">Reference proteome</keyword>
<proteinExistence type="predicted"/>
<dbReference type="EMBL" id="MUXE01000007">
    <property type="protein sequence ID" value="PUE64435.1"/>
    <property type="molecule type" value="Genomic_DNA"/>
</dbReference>
<dbReference type="OrthoDB" id="5358834at2"/>
<dbReference type="Proteomes" id="UP000251135">
    <property type="component" value="Unassembled WGS sequence"/>
</dbReference>
<evidence type="ECO:0000313" key="2">
    <source>
        <dbReference type="Proteomes" id="UP000251135"/>
    </source>
</evidence>
<name>A0A363CZC5_9BACT</name>
<sequence>MKRFDLRYLKDDFYTRMLELLDKQITPEETAIILFEIGDFSHIQKSADVVYEAGYTLMNSLKFNEVDWTIVVKKTKPELKIIVEESEKDE</sequence>
<dbReference type="RefSeq" id="WP_108558800.1">
    <property type="nucleotide sequence ID" value="NZ_MUXE01000007.1"/>
</dbReference>